<feature type="compositionally biased region" description="Low complexity" evidence="1">
    <location>
        <begin position="1"/>
        <end position="15"/>
    </location>
</feature>
<dbReference type="EMBL" id="QEAM01000631">
    <property type="protein sequence ID" value="TPX37850.1"/>
    <property type="molecule type" value="Genomic_DNA"/>
</dbReference>
<evidence type="ECO:0000256" key="1">
    <source>
        <dbReference type="SAM" id="MobiDB-lite"/>
    </source>
</evidence>
<organism evidence="2 5">
    <name type="scientific">Synchytrium endobioticum</name>
    <dbReference type="NCBI Taxonomy" id="286115"/>
    <lineage>
        <taxon>Eukaryota</taxon>
        <taxon>Fungi</taxon>
        <taxon>Fungi incertae sedis</taxon>
        <taxon>Chytridiomycota</taxon>
        <taxon>Chytridiomycota incertae sedis</taxon>
        <taxon>Chytridiomycetes</taxon>
        <taxon>Synchytriales</taxon>
        <taxon>Synchytriaceae</taxon>
        <taxon>Synchytrium</taxon>
    </lineage>
</organism>
<evidence type="ECO:0000313" key="4">
    <source>
        <dbReference type="Proteomes" id="UP000317494"/>
    </source>
</evidence>
<dbReference type="VEuPathDB" id="FungiDB:SeMB42_g03391"/>
<evidence type="ECO:0000313" key="3">
    <source>
        <dbReference type="EMBL" id="TPX47300.1"/>
    </source>
</evidence>
<dbReference type="Proteomes" id="UP000320475">
    <property type="component" value="Unassembled WGS sequence"/>
</dbReference>
<keyword evidence="4" id="KW-1185">Reference proteome</keyword>
<dbReference type="Proteomes" id="UP000317494">
    <property type="component" value="Unassembled WGS sequence"/>
</dbReference>
<dbReference type="OrthoDB" id="2120844at2759"/>
<accession>A0A507C8D3</accession>
<protein>
    <submittedName>
        <fullName evidence="2">Uncharacterized protein</fullName>
    </submittedName>
</protein>
<evidence type="ECO:0000313" key="5">
    <source>
        <dbReference type="Proteomes" id="UP000320475"/>
    </source>
</evidence>
<reference evidence="4 5" key="1">
    <citation type="journal article" date="2019" name="Sci. Rep.">
        <title>Comparative genomics of chytrid fungi reveal insights into the obligate biotrophic and pathogenic lifestyle of Synchytrium endobioticum.</title>
        <authorList>
            <person name="van de Vossenberg B.T.L.H."/>
            <person name="Warris S."/>
            <person name="Nguyen H.D.T."/>
            <person name="van Gent-Pelzer M.P.E."/>
            <person name="Joly D.L."/>
            <person name="van de Geest H.C."/>
            <person name="Bonants P.J.M."/>
            <person name="Smith D.S."/>
            <person name="Levesque C.A."/>
            <person name="van der Lee T.A.J."/>
        </authorList>
    </citation>
    <scope>NUCLEOTIDE SEQUENCE [LARGE SCALE GENOMIC DNA]</scope>
    <source>
        <strain evidence="2 5">LEV6574</strain>
        <strain evidence="3 4">MB42</strain>
    </source>
</reference>
<name>A0A507C8D3_9FUNG</name>
<dbReference type="InterPro" id="IPR029152">
    <property type="entry name" value="LKAAEAR1"/>
</dbReference>
<dbReference type="AlphaFoldDB" id="A0A507C8D3"/>
<dbReference type="Pfam" id="PF15478">
    <property type="entry name" value="LKAAEAR"/>
    <property type="match status" value="1"/>
</dbReference>
<gene>
    <name evidence="2" type="ORF">SeLEV6574_g07847</name>
    <name evidence="3" type="ORF">SeMB42_g03391</name>
</gene>
<dbReference type="EMBL" id="QEAN01000119">
    <property type="protein sequence ID" value="TPX47300.1"/>
    <property type="molecule type" value="Genomic_DNA"/>
</dbReference>
<proteinExistence type="predicted"/>
<feature type="region of interest" description="Disordered" evidence="1">
    <location>
        <begin position="1"/>
        <end position="40"/>
    </location>
</feature>
<comment type="caution">
    <text evidence="2">The sequence shown here is derived from an EMBL/GenBank/DDBJ whole genome shotgun (WGS) entry which is preliminary data.</text>
</comment>
<evidence type="ECO:0000313" key="2">
    <source>
        <dbReference type="EMBL" id="TPX37850.1"/>
    </source>
</evidence>
<sequence>MAVASASASASAAPSTGHLSAPPPAEPAPSAKGGRVTKGDETAVLLEPRYTPFQLAECSAFSKSKLSPKHWASLSPVQKAKYQAYTSPSAAILNCVAHSEKRIDGLIKEEKKRVSEDIAGIKARMVRAEDTSLVGPAAARRRMQKRHQEETEAKNMDLQALIEGQRSSFDAIRLKEYLLSKQTQAAGRPLNDKDRRRVEMLLSL</sequence>